<name>A0AA37HX25_SEGBR</name>
<evidence type="ECO:0000313" key="1">
    <source>
        <dbReference type="EMBL" id="GJG27434.1"/>
    </source>
</evidence>
<dbReference type="RefSeq" id="WP_006283485.1">
    <property type="nucleotide sequence ID" value="NZ_BPTR01000001.1"/>
</dbReference>
<dbReference type="GeneID" id="72479507"/>
<accession>A0AA37HX25</accession>
<sequence>MLLEVLVYLLDILIREPKLIIKYYREKSKEGREENGRMIFMADGRFPHGGMFDRLKGAISIYAASKVLHKPFKICFCSPFRLDKYLEPNLYDWRIEPTDICYHYPDSRPLFLYGEYANPRRLLKRRNCDAHFYYGYNSLDYINKKCHLNFDWGQLYHELFKPTPYLQKYLDAYKEDIGQQYIVIHFRFLNLLGDQVEYAINPTLEETQQRKLKEQALIQFRHVREQHSDCRVMLATDSNHFTQFVKHHLPDTYVIPGDIKHIGTTSQTKESDNLKMFLDYYLIAGARKVYNIVGPGMWPSAFPEYAAKIGKCPFERIYFTVS</sequence>
<evidence type="ECO:0008006" key="5">
    <source>
        <dbReference type="Google" id="ProtNLM"/>
    </source>
</evidence>
<dbReference type="AlphaFoldDB" id="A0AA37HX25"/>
<comment type="caution">
    <text evidence="1">The sequence shown here is derived from an EMBL/GenBank/DDBJ whole genome shotgun (WGS) entry which is preliminary data.</text>
</comment>
<evidence type="ECO:0000313" key="3">
    <source>
        <dbReference type="Proteomes" id="UP000216189"/>
    </source>
</evidence>
<keyword evidence="3" id="KW-1185">Reference proteome</keyword>
<organism evidence="1 4">
    <name type="scientific">Segatella bryantii</name>
    <name type="common">Prevotella bryantii</name>
    <dbReference type="NCBI Taxonomy" id="77095"/>
    <lineage>
        <taxon>Bacteria</taxon>
        <taxon>Pseudomonadati</taxon>
        <taxon>Bacteroidota</taxon>
        <taxon>Bacteroidia</taxon>
        <taxon>Bacteroidales</taxon>
        <taxon>Prevotellaceae</taxon>
        <taxon>Segatella</taxon>
    </lineage>
</organism>
<proteinExistence type="predicted"/>
<reference evidence="2 3" key="1">
    <citation type="submission" date="2017-08" db="EMBL/GenBank/DDBJ databases">
        <title>Comparative genomics of non-oral Prevotella species.</title>
        <authorList>
            <person name="Accetto T."/>
            <person name="Nograsek B."/>
            <person name="Avgustin G."/>
        </authorList>
    </citation>
    <scope>NUCLEOTIDE SEQUENCE [LARGE SCALE GENOMIC DNA]</scope>
    <source>
        <strain evidence="2 3">TC1-1</strain>
    </source>
</reference>
<dbReference type="EMBL" id="NPJF01000015">
    <property type="protein sequence ID" value="OYP56949.1"/>
    <property type="molecule type" value="Genomic_DNA"/>
</dbReference>
<evidence type="ECO:0000313" key="4">
    <source>
        <dbReference type="Proteomes" id="UP000887043"/>
    </source>
</evidence>
<protein>
    <recommendedName>
        <fullName evidence="5">Glycosyl transferase</fullName>
    </recommendedName>
</protein>
<dbReference type="Proteomes" id="UP000216189">
    <property type="component" value="Unassembled WGS sequence"/>
</dbReference>
<dbReference type="Proteomes" id="UP000887043">
    <property type="component" value="Unassembled WGS sequence"/>
</dbReference>
<gene>
    <name evidence="2" type="ORF">CIK91_01720</name>
    <name evidence="1" type="ORF">PRRU23_11340</name>
</gene>
<evidence type="ECO:0000313" key="2">
    <source>
        <dbReference type="EMBL" id="OYP56949.1"/>
    </source>
</evidence>
<reference evidence="1" key="2">
    <citation type="submission" date="2021-08" db="EMBL/GenBank/DDBJ databases">
        <title>Prevotella lacticifex sp. nov., isolated from rumen of cow.</title>
        <authorList>
            <person name="Shinkai T."/>
            <person name="Ikeyama N."/>
            <person name="Kumagai M."/>
            <person name="Ohmori H."/>
            <person name="Sakamoto M."/>
            <person name="Ohkuma M."/>
            <person name="Mitsumori M."/>
        </authorList>
    </citation>
    <scope>NUCLEOTIDE SEQUENCE</scope>
    <source>
        <strain evidence="1">DSM 11371</strain>
    </source>
</reference>
<dbReference type="EMBL" id="BPTR01000001">
    <property type="protein sequence ID" value="GJG27434.1"/>
    <property type="molecule type" value="Genomic_DNA"/>
</dbReference>